<dbReference type="Proteomes" id="UP000095286">
    <property type="component" value="Unplaced"/>
</dbReference>
<accession>A0AC35TJ16</accession>
<dbReference type="WBParaSite" id="RSKR_0000103500.1">
    <property type="protein sequence ID" value="RSKR_0000103500.1"/>
    <property type="gene ID" value="RSKR_0000103500"/>
</dbReference>
<name>A0AC35TJ16_9BILA</name>
<evidence type="ECO:0000313" key="2">
    <source>
        <dbReference type="WBParaSite" id="RSKR_0000103500.1"/>
    </source>
</evidence>
<reference evidence="2" key="1">
    <citation type="submission" date="2016-11" db="UniProtKB">
        <authorList>
            <consortium name="WormBaseParasite"/>
        </authorList>
    </citation>
    <scope>IDENTIFICATION</scope>
    <source>
        <strain evidence="2">KR3021</strain>
    </source>
</reference>
<organism evidence="1 2">
    <name type="scientific">Rhabditophanes sp. KR3021</name>
    <dbReference type="NCBI Taxonomy" id="114890"/>
    <lineage>
        <taxon>Eukaryota</taxon>
        <taxon>Metazoa</taxon>
        <taxon>Ecdysozoa</taxon>
        <taxon>Nematoda</taxon>
        <taxon>Chromadorea</taxon>
        <taxon>Rhabditida</taxon>
        <taxon>Tylenchina</taxon>
        <taxon>Panagrolaimomorpha</taxon>
        <taxon>Strongyloidoidea</taxon>
        <taxon>Alloionematidae</taxon>
        <taxon>Rhabditophanes</taxon>
    </lineage>
</organism>
<sequence length="271" mass="30893">MGGSEDVSYQKSSSNAMYRSGRNVRTVSPQEAVHFTTFDYRSHCNRQSGDLMYCQQMPGRQVGPSTSVLPSYYPSQDYHHYGHNNNVPSTYSGGQHFMNSSSYSNTPSPKSPITGETYYPQYYLPSVYPCTSHLPPPSSTTATGVKVRGTKVCKKPPMHLNSTCVTCGTAETTLWRRDRNGLAECNPCNLYFRTHKVNRPSRLFRKGRPKKRQGKEKKESKVETLNGNVPYWESPQSVASLESIPPTQPVQQYEMYDYFPYNHHYPIYQQH</sequence>
<evidence type="ECO:0000313" key="1">
    <source>
        <dbReference type="Proteomes" id="UP000095286"/>
    </source>
</evidence>
<proteinExistence type="predicted"/>
<protein>
    <submittedName>
        <fullName evidence="2">GATA-type domain-containing protein</fullName>
    </submittedName>
</protein>